<dbReference type="SUPFAM" id="SSF46458">
    <property type="entry name" value="Globin-like"/>
    <property type="match status" value="1"/>
</dbReference>
<dbReference type="GO" id="GO:0071500">
    <property type="term" value="P:cellular response to nitrosative stress"/>
    <property type="evidence" value="ECO:0007669"/>
    <property type="project" value="TreeGrafter"/>
</dbReference>
<keyword evidence="1 5" id="KW-0349">Heme</keyword>
<dbReference type="RefSeq" id="WP_244823325.1">
    <property type="nucleotide sequence ID" value="NZ_CP112998.1"/>
</dbReference>
<evidence type="ECO:0000256" key="5">
    <source>
        <dbReference type="RuleBase" id="RU000356"/>
    </source>
</evidence>
<keyword evidence="5" id="KW-0813">Transport</keyword>
<dbReference type="GO" id="GO:0046210">
    <property type="term" value="P:nitric oxide catabolic process"/>
    <property type="evidence" value="ECO:0007669"/>
    <property type="project" value="TreeGrafter"/>
</dbReference>
<evidence type="ECO:0000313" key="7">
    <source>
        <dbReference type="EMBL" id="WAC12625.1"/>
    </source>
</evidence>
<dbReference type="GO" id="GO:0046872">
    <property type="term" value="F:metal ion binding"/>
    <property type="evidence" value="ECO:0007669"/>
    <property type="project" value="UniProtKB-KW"/>
</dbReference>
<dbReference type="Pfam" id="PF00042">
    <property type="entry name" value="Globin"/>
    <property type="match status" value="1"/>
</dbReference>
<accession>A0A9E8N9T6</accession>
<reference evidence="7" key="1">
    <citation type="submission" date="2022-11" db="EMBL/GenBank/DDBJ databases">
        <title>Dyadobacter pollutisoli sp. nov., isolated from plastic dumped soil.</title>
        <authorList>
            <person name="Kim J.M."/>
            <person name="Kim K.R."/>
            <person name="Lee J.K."/>
            <person name="Hao L."/>
            <person name="Jeon C.O."/>
        </authorList>
    </citation>
    <scope>NUCLEOTIDE SEQUENCE</scope>
    <source>
        <strain evidence="7">U1</strain>
    </source>
</reference>
<keyword evidence="8" id="KW-1185">Reference proteome</keyword>
<evidence type="ECO:0000256" key="2">
    <source>
        <dbReference type="ARBA" id="ARBA00022621"/>
    </source>
</evidence>
<organism evidence="7 8">
    <name type="scientific">Dyadobacter pollutisoli</name>
    <dbReference type="NCBI Taxonomy" id="2910158"/>
    <lineage>
        <taxon>Bacteria</taxon>
        <taxon>Pseudomonadati</taxon>
        <taxon>Bacteroidota</taxon>
        <taxon>Cytophagia</taxon>
        <taxon>Cytophagales</taxon>
        <taxon>Spirosomataceae</taxon>
        <taxon>Dyadobacter</taxon>
    </lineage>
</organism>
<dbReference type="Gene3D" id="1.10.490.10">
    <property type="entry name" value="Globins"/>
    <property type="match status" value="1"/>
</dbReference>
<sequence>MTDWKILAIKHSWSNLLLDSEAAGALFYEKLFALDPSLRPLFKHSMEDQSKKLIDMLTLMIVNLQCMDEMKEEISALARRHEQYGTRPEHYQTLGVALIQTLEIQLADQWNPDLAEAWQEVYTIWTDAMIH</sequence>
<protein>
    <submittedName>
        <fullName evidence="7">Globin domain-containing protein</fullName>
    </submittedName>
</protein>
<keyword evidence="3" id="KW-0479">Metal-binding</keyword>
<name>A0A9E8N9T6_9BACT</name>
<dbReference type="GO" id="GO:0005344">
    <property type="term" value="F:oxygen carrier activity"/>
    <property type="evidence" value="ECO:0007669"/>
    <property type="project" value="UniProtKB-KW"/>
</dbReference>
<evidence type="ECO:0000256" key="1">
    <source>
        <dbReference type="ARBA" id="ARBA00022617"/>
    </source>
</evidence>
<dbReference type="GO" id="GO:0020037">
    <property type="term" value="F:heme binding"/>
    <property type="evidence" value="ECO:0007669"/>
    <property type="project" value="InterPro"/>
</dbReference>
<dbReference type="PANTHER" id="PTHR43396:SF3">
    <property type="entry name" value="FLAVOHEMOPROTEIN"/>
    <property type="match status" value="1"/>
</dbReference>
<keyword evidence="2 5" id="KW-0561">Oxygen transport</keyword>
<dbReference type="AlphaFoldDB" id="A0A9E8N9T6"/>
<proteinExistence type="inferred from homology"/>
<dbReference type="GO" id="GO:0071949">
    <property type="term" value="F:FAD binding"/>
    <property type="evidence" value="ECO:0007669"/>
    <property type="project" value="TreeGrafter"/>
</dbReference>
<evidence type="ECO:0000256" key="4">
    <source>
        <dbReference type="ARBA" id="ARBA00023004"/>
    </source>
</evidence>
<feature type="domain" description="Globin" evidence="6">
    <location>
        <begin position="1"/>
        <end position="131"/>
    </location>
</feature>
<dbReference type="PROSITE" id="PS01033">
    <property type="entry name" value="GLOBIN"/>
    <property type="match status" value="1"/>
</dbReference>
<dbReference type="GO" id="GO:0019825">
    <property type="term" value="F:oxygen binding"/>
    <property type="evidence" value="ECO:0007669"/>
    <property type="project" value="InterPro"/>
</dbReference>
<dbReference type="InterPro" id="IPR012292">
    <property type="entry name" value="Globin/Proto"/>
</dbReference>
<dbReference type="InterPro" id="IPR009050">
    <property type="entry name" value="Globin-like_sf"/>
</dbReference>
<gene>
    <name evidence="7" type="ORF">ON006_01410</name>
</gene>
<dbReference type="InterPro" id="IPR000971">
    <property type="entry name" value="Globin"/>
</dbReference>
<dbReference type="PANTHER" id="PTHR43396">
    <property type="entry name" value="FLAVOHEMOPROTEIN"/>
    <property type="match status" value="1"/>
</dbReference>
<dbReference type="Proteomes" id="UP001164653">
    <property type="component" value="Chromosome"/>
</dbReference>
<evidence type="ECO:0000259" key="6">
    <source>
        <dbReference type="PROSITE" id="PS01033"/>
    </source>
</evidence>
<evidence type="ECO:0000313" key="8">
    <source>
        <dbReference type="Proteomes" id="UP001164653"/>
    </source>
</evidence>
<keyword evidence="4" id="KW-0408">Iron</keyword>
<comment type="similarity">
    <text evidence="5">Belongs to the globin family.</text>
</comment>
<dbReference type="EMBL" id="CP112998">
    <property type="protein sequence ID" value="WAC12625.1"/>
    <property type="molecule type" value="Genomic_DNA"/>
</dbReference>
<dbReference type="KEGG" id="dpf:ON006_01410"/>
<dbReference type="GO" id="GO:0008941">
    <property type="term" value="F:nitric oxide dioxygenase NAD(P)H activity"/>
    <property type="evidence" value="ECO:0007669"/>
    <property type="project" value="TreeGrafter"/>
</dbReference>
<evidence type="ECO:0000256" key="3">
    <source>
        <dbReference type="ARBA" id="ARBA00022723"/>
    </source>
</evidence>